<reference evidence="1" key="1">
    <citation type="journal article" date="2021" name="Proc. Natl. Acad. Sci. U.S.A.">
        <title>A Catalog of Tens of Thousands of Viruses from Human Metagenomes Reveals Hidden Associations with Chronic Diseases.</title>
        <authorList>
            <person name="Tisza M.J."/>
            <person name="Buck C.B."/>
        </authorList>
    </citation>
    <scope>NUCLEOTIDE SEQUENCE</scope>
    <source>
        <strain evidence="1">Ct16M3</strain>
    </source>
</reference>
<protein>
    <submittedName>
        <fullName evidence="1">Uncharacterized protein</fullName>
    </submittedName>
</protein>
<evidence type="ECO:0000313" key="1">
    <source>
        <dbReference type="EMBL" id="DAE09012.1"/>
    </source>
</evidence>
<proteinExistence type="predicted"/>
<accession>A0A8S5PS24</accession>
<sequence>MKIRAIKEAIEALREGKEIQSCLNKLKYKMREGVILEQDSTGVITEYEEDEPIFSLDEIMTNWYIND</sequence>
<name>A0A8S5PS24_9CAUD</name>
<organism evidence="1">
    <name type="scientific">Siphoviridae sp. ct16M3</name>
    <dbReference type="NCBI Taxonomy" id="2825305"/>
    <lineage>
        <taxon>Viruses</taxon>
        <taxon>Duplodnaviria</taxon>
        <taxon>Heunggongvirae</taxon>
        <taxon>Uroviricota</taxon>
        <taxon>Caudoviricetes</taxon>
    </lineage>
</organism>
<dbReference type="EMBL" id="BK015481">
    <property type="protein sequence ID" value="DAE09012.1"/>
    <property type="molecule type" value="Genomic_DNA"/>
</dbReference>